<feature type="domain" description="Aminoglycoside phosphotransferase" evidence="2">
    <location>
        <begin position="31"/>
        <end position="246"/>
    </location>
</feature>
<keyword evidence="4" id="KW-1185">Reference proteome</keyword>
<evidence type="ECO:0000313" key="3">
    <source>
        <dbReference type="EMBL" id="EFH28951.1"/>
    </source>
</evidence>
<dbReference type="InterPro" id="IPR002575">
    <property type="entry name" value="Aminoglycoside_PTrfase"/>
</dbReference>
<dbReference type="eggNOG" id="COG3173">
    <property type="taxonomic scope" value="Bacteria"/>
</dbReference>
<dbReference type="Gene3D" id="3.30.200.20">
    <property type="entry name" value="Phosphorylase Kinase, domain 1"/>
    <property type="match status" value="1"/>
</dbReference>
<evidence type="ECO:0000256" key="1">
    <source>
        <dbReference type="SAM" id="MobiDB-lite"/>
    </source>
</evidence>
<dbReference type="EMBL" id="CM000951">
    <property type="protein sequence ID" value="EFH28951.1"/>
    <property type="molecule type" value="Genomic_DNA"/>
</dbReference>
<gene>
    <name evidence="3" type="ORF">SSEG_11203</name>
</gene>
<dbReference type="Proteomes" id="UP000002785">
    <property type="component" value="Chromosome"/>
</dbReference>
<feature type="region of interest" description="Disordered" evidence="1">
    <location>
        <begin position="259"/>
        <end position="315"/>
    </location>
</feature>
<dbReference type="Pfam" id="PF01636">
    <property type="entry name" value="APH"/>
    <property type="match status" value="1"/>
</dbReference>
<sequence>MTQAPTPTADTVRLLVRSLLKAGTPDAGGPEVRPVADGGHFTWWIGTRHVLRLAGDREASLRRRRELRLRDLVRPHMPVAVPTSVAQGEWAPGLAYTLDTRLPGGSAEEHDVSAVGEADLAGLLTGLREVPLRQAEALGVPRVAPRSLEALRREAGRAAELLHAADEFDPARLQQLTSPGAVQLAAQPGSAVLVHHALTGDHLVISGDGRVRGVLDWTGTVVGDPAEDIAGLALAVGSPAAVRAATLARVRCPPLSEKTVAGPLRHLDPPRRGPGQAGRRAPASPAHPAAAGLGGDPAGTRHRAAGRGDGRGVVGGSTRSFPPCFHPGAEARDRAGAGQCTILLPLALICWAAATYLHDIPTTGDDLALIAVRGRILQTRVGRQGRNALPATP</sequence>
<organism evidence="3 4">
    <name type="scientific">Streptomyces sviceus (strain ATCC 29083 / DSM 924 / JCM 4929 / NBRC 13980 / NCIMB 11184 / NRRL 5439 / UC 5370)</name>
    <dbReference type="NCBI Taxonomy" id="463191"/>
    <lineage>
        <taxon>Bacteria</taxon>
        <taxon>Bacillati</taxon>
        <taxon>Actinomycetota</taxon>
        <taxon>Actinomycetes</taxon>
        <taxon>Kitasatosporales</taxon>
        <taxon>Streptomycetaceae</taxon>
        <taxon>Streptomyces</taxon>
    </lineage>
</organism>
<dbReference type="InterPro" id="IPR011009">
    <property type="entry name" value="Kinase-like_dom_sf"/>
</dbReference>
<dbReference type="HOGENOM" id="CLU_701925_0_0_11"/>
<protein>
    <submittedName>
        <fullName evidence="3">Transferase</fullName>
    </submittedName>
</protein>
<accession>D6XB02</accession>
<feature type="compositionally biased region" description="Low complexity" evidence="1">
    <location>
        <begin position="273"/>
        <end position="291"/>
    </location>
</feature>
<dbReference type="Gene3D" id="3.90.1200.10">
    <property type="match status" value="1"/>
</dbReference>
<evidence type="ECO:0000313" key="4">
    <source>
        <dbReference type="Proteomes" id="UP000002785"/>
    </source>
</evidence>
<evidence type="ECO:0000259" key="2">
    <source>
        <dbReference type="Pfam" id="PF01636"/>
    </source>
</evidence>
<dbReference type="SUPFAM" id="SSF56112">
    <property type="entry name" value="Protein kinase-like (PK-like)"/>
    <property type="match status" value="1"/>
</dbReference>
<dbReference type="AlphaFoldDB" id="D6XB02"/>
<proteinExistence type="predicted"/>
<keyword evidence="3" id="KW-0808">Transferase</keyword>
<reference evidence="3" key="1">
    <citation type="submission" date="2009-10" db="EMBL/GenBank/DDBJ databases">
        <title>The genome sequence of Streptomyces sviceus strain ATCC 29083.</title>
        <authorList>
            <consortium name="The Broad Institute Genome Sequencing Platform"/>
            <consortium name="Broad Institute Microbial Sequencing Center"/>
            <person name="Fischbach M."/>
            <person name="Godfrey P."/>
            <person name="Ward D."/>
            <person name="Young S."/>
            <person name="Zeng Q."/>
            <person name="Koehrsen M."/>
            <person name="Alvarado L."/>
            <person name="Berlin A.M."/>
            <person name="Bochicchio J."/>
            <person name="Borenstein D."/>
            <person name="Chapman S.B."/>
            <person name="Chen Z."/>
            <person name="Engels R."/>
            <person name="Freedman E."/>
            <person name="Gellesch M."/>
            <person name="Goldberg J."/>
            <person name="Griggs A."/>
            <person name="Gujja S."/>
            <person name="Heilman E.R."/>
            <person name="Heiman D.I."/>
            <person name="Hepburn T.A."/>
            <person name="Howarth C."/>
            <person name="Jen D."/>
            <person name="Larson L."/>
            <person name="Lewis B."/>
            <person name="Mehta T."/>
            <person name="Park D."/>
            <person name="Pearson M."/>
            <person name="Richards J."/>
            <person name="Roberts A."/>
            <person name="Saif S."/>
            <person name="Shea T.D."/>
            <person name="Shenoy N."/>
            <person name="Sisk P."/>
            <person name="Stolte C."/>
            <person name="Sykes S.N."/>
            <person name="Thomson T."/>
            <person name="Walk T."/>
            <person name="White J."/>
            <person name="Yandava C."/>
            <person name="Straight P."/>
            <person name="Clardy J."/>
            <person name="Hung D."/>
            <person name="Kolter R."/>
            <person name="Mekalanos J."/>
            <person name="Walker S."/>
            <person name="Walsh C.T."/>
            <person name="Wieland-Brown L.C."/>
            <person name="Haas B."/>
            <person name="Nusbaum C."/>
            <person name="Birren B."/>
        </authorList>
    </citation>
    <scope>NUCLEOTIDE SEQUENCE [LARGE SCALE GENOMIC DNA]</scope>
    <source>
        <strain evidence="3">ATCC 29083</strain>
    </source>
</reference>
<name>D6XB02_STRX2</name>
<dbReference type="GO" id="GO:0016740">
    <property type="term" value="F:transferase activity"/>
    <property type="evidence" value="ECO:0007669"/>
    <property type="project" value="UniProtKB-KW"/>
</dbReference>